<feature type="region of interest" description="Disordered" evidence="2">
    <location>
        <begin position="36"/>
        <end position="68"/>
    </location>
</feature>
<evidence type="ECO:0000313" key="4">
    <source>
        <dbReference type="Proteomes" id="UP000735302"/>
    </source>
</evidence>
<feature type="compositionally biased region" description="Low complexity" evidence="2">
    <location>
        <begin position="395"/>
        <end position="405"/>
    </location>
</feature>
<evidence type="ECO:0000313" key="3">
    <source>
        <dbReference type="EMBL" id="GFO03617.1"/>
    </source>
</evidence>
<feature type="region of interest" description="Disordered" evidence="2">
    <location>
        <begin position="385"/>
        <end position="412"/>
    </location>
</feature>
<evidence type="ECO:0000256" key="2">
    <source>
        <dbReference type="SAM" id="MobiDB-lite"/>
    </source>
</evidence>
<dbReference type="PANTHER" id="PTHR28584:SF1">
    <property type="entry name" value="PROTEIN FAM228B"/>
    <property type="match status" value="1"/>
</dbReference>
<comment type="similarity">
    <text evidence="1">Belongs to the FAM228 family.</text>
</comment>
<name>A0AAV4A9K1_9GAST</name>
<feature type="compositionally biased region" description="Polar residues" evidence="2">
    <location>
        <begin position="57"/>
        <end position="68"/>
    </location>
</feature>
<dbReference type="Proteomes" id="UP000735302">
    <property type="component" value="Unassembled WGS sequence"/>
</dbReference>
<dbReference type="InterPro" id="IPR040046">
    <property type="entry name" value="FAM228"/>
</dbReference>
<gene>
    <name evidence="3" type="ORF">PoB_003012200</name>
</gene>
<dbReference type="AlphaFoldDB" id="A0AAV4A9K1"/>
<sequence>MTSLIYQKRKGGTVKIHDKDVVDKVINSEPEIQRAVSDLKKPKSRRLKKSDVRASSAPDSASTVSMDSKGLLSQSVRVQDWLNEKTIKELQEGTDQESQAARKLYAPLLETEATFVKEIGDRLSYKELVDLRKKEVLHKRWSDQVYEPIRKKILEAIDGSDWQHLDRRKREMHRQFLEHVNKRGFVFLEDDDREEYYAQALNGHRPNPIKIRTETLNDPLLTLSRQRSEEDRTIMRCTTGQNYSDSDLEQVRLPPLPLVPLGRHGINSCRWLEMPLTNIESPVRERSRLRMLGSNTKTDIDFTAWSKLGYDAKIVARELQIPRRKAFAEQPPYGKPAVVVPKVSFIDPDDFADKIINTDPFPEHKARMQAEAEAVRAFYEQQRQHDEWFMDDQQRQQQQQQQQQQPPLMIEA</sequence>
<dbReference type="PANTHER" id="PTHR28584">
    <property type="entry name" value="FAMILY WITH SEQUENCE SIMILARITY 228 MEMBER A"/>
    <property type="match status" value="1"/>
</dbReference>
<proteinExistence type="inferred from homology"/>
<feature type="compositionally biased region" description="Basic and acidic residues" evidence="2">
    <location>
        <begin position="385"/>
        <end position="394"/>
    </location>
</feature>
<protein>
    <submittedName>
        <fullName evidence="3">Protein fam228b-like isoform x1</fullName>
    </submittedName>
</protein>
<organism evidence="3 4">
    <name type="scientific">Plakobranchus ocellatus</name>
    <dbReference type="NCBI Taxonomy" id="259542"/>
    <lineage>
        <taxon>Eukaryota</taxon>
        <taxon>Metazoa</taxon>
        <taxon>Spiralia</taxon>
        <taxon>Lophotrochozoa</taxon>
        <taxon>Mollusca</taxon>
        <taxon>Gastropoda</taxon>
        <taxon>Heterobranchia</taxon>
        <taxon>Euthyneura</taxon>
        <taxon>Panpulmonata</taxon>
        <taxon>Sacoglossa</taxon>
        <taxon>Placobranchoidea</taxon>
        <taxon>Plakobranchidae</taxon>
        <taxon>Plakobranchus</taxon>
    </lineage>
</organism>
<reference evidence="3 4" key="1">
    <citation type="journal article" date="2021" name="Elife">
        <title>Chloroplast acquisition without the gene transfer in kleptoplastic sea slugs, Plakobranchus ocellatus.</title>
        <authorList>
            <person name="Maeda T."/>
            <person name="Takahashi S."/>
            <person name="Yoshida T."/>
            <person name="Shimamura S."/>
            <person name="Takaki Y."/>
            <person name="Nagai Y."/>
            <person name="Toyoda A."/>
            <person name="Suzuki Y."/>
            <person name="Arimoto A."/>
            <person name="Ishii H."/>
            <person name="Satoh N."/>
            <person name="Nishiyama T."/>
            <person name="Hasebe M."/>
            <person name="Maruyama T."/>
            <person name="Minagawa J."/>
            <person name="Obokata J."/>
            <person name="Shigenobu S."/>
        </authorList>
    </citation>
    <scope>NUCLEOTIDE SEQUENCE [LARGE SCALE GENOMIC DNA]</scope>
</reference>
<accession>A0AAV4A9K1</accession>
<keyword evidence="4" id="KW-1185">Reference proteome</keyword>
<dbReference type="EMBL" id="BLXT01003727">
    <property type="protein sequence ID" value="GFO03617.1"/>
    <property type="molecule type" value="Genomic_DNA"/>
</dbReference>
<evidence type="ECO:0000256" key="1">
    <source>
        <dbReference type="ARBA" id="ARBA00007753"/>
    </source>
</evidence>
<comment type="caution">
    <text evidence="3">The sequence shown here is derived from an EMBL/GenBank/DDBJ whole genome shotgun (WGS) entry which is preliminary data.</text>
</comment>